<keyword evidence="2" id="KW-1185">Reference proteome</keyword>
<dbReference type="AlphaFoldDB" id="A0A482VRS6"/>
<name>A0A482VRS6_ASBVE</name>
<dbReference type="Proteomes" id="UP000292052">
    <property type="component" value="Unassembled WGS sequence"/>
</dbReference>
<accession>A0A482VRS6</accession>
<proteinExistence type="predicted"/>
<sequence length="21" mass="2444">MGSEFTQHEMHLKISGKLLRT</sequence>
<comment type="caution">
    <text evidence="1">The sequence shown here is derived from an EMBL/GenBank/DDBJ whole genome shotgun (WGS) entry which is preliminary data.</text>
</comment>
<gene>
    <name evidence="1" type="ORF">BDFB_014917</name>
</gene>
<protein>
    <submittedName>
        <fullName evidence="1">Uncharacterized protein</fullName>
    </submittedName>
</protein>
<evidence type="ECO:0000313" key="1">
    <source>
        <dbReference type="EMBL" id="RZC35464.1"/>
    </source>
</evidence>
<organism evidence="1 2">
    <name type="scientific">Asbolus verrucosus</name>
    <name type="common">Desert ironclad beetle</name>
    <dbReference type="NCBI Taxonomy" id="1661398"/>
    <lineage>
        <taxon>Eukaryota</taxon>
        <taxon>Metazoa</taxon>
        <taxon>Ecdysozoa</taxon>
        <taxon>Arthropoda</taxon>
        <taxon>Hexapoda</taxon>
        <taxon>Insecta</taxon>
        <taxon>Pterygota</taxon>
        <taxon>Neoptera</taxon>
        <taxon>Endopterygota</taxon>
        <taxon>Coleoptera</taxon>
        <taxon>Polyphaga</taxon>
        <taxon>Cucujiformia</taxon>
        <taxon>Tenebrionidae</taxon>
        <taxon>Pimeliinae</taxon>
        <taxon>Asbolus</taxon>
    </lineage>
</organism>
<reference evidence="1 2" key="1">
    <citation type="submission" date="2017-03" db="EMBL/GenBank/DDBJ databases">
        <title>Genome of the blue death feigning beetle - Asbolus verrucosus.</title>
        <authorList>
            <person name="Rider S.D."/>
        </authorList>
    </citation>
    <scope>NUCLEOTIDE SEQUENCE [LARGE SCALE GENOMIC DNA]</scope>
    <source>
        <strain evidence="1">Butters</strain>
        <tissue evidence="1">Head and leg muscle</tissue>
    </source>
</reference>
<dbReference type="EMBL" id="QDEB01070472">
    <property type="protein sequence ID" value="RZC35464.1"/>
    <property type="molecule type" value="Genomic_DNA"/>
</dbReference>
<evidence type="ECO:0000313" key="2">
    <source>
        <dbReference type="Proteomes" id="UP000292052"/>
    </source>
</evidence>